<evidence type="ECO:0000259" key="1">
    <source>
        <dbReference type="Pfam" id="PF14493"/>
    </source>
</evidence>
<protein>
    <recommendedName>
        <fullName evidence="1">Helicase Helix-turn-helix domain-containing protein</fullName>
    </recommendedName>
</protein>
<feature type="domain" description="Helicase Helix-turn-helix" evidence="1">
    <location>
        <begin position="246"/>
        <end position="336"/>
    </location>
</feature>
<dbReference type="RefSeq" id="WP_087741954.1">
    <property type="nucleotide sequence ID" value="NZ_LT854705.1"/>
</dbReference>
<gene>
    <name evidence="2" type="ORF">LZ3411_1164</name>
</gene>
<dbReference type="Proteomes" id="UP000195412">
    <property type="component" value="Chromosome I"/>
</dbReference>
<dbReference type="AlphaFoldDB" id="A0A1Y6K0Y2"/>
<dbReference type="EMBL" id="LT854705">
    <property type="protein sequence ID" value="SMS14214.1"/>
    <property type="molecule type" value="Genomic_DNA"/>
</dbReference>
<dbReference type="Pfam" id="PF14493">
    <property type="entry name" value="HTH_40"/>
    <property type="match status" value="1"/>
</dbReference>
<accession>A0A1Y6K0Y2</accession>
<evidence type="ECO:0000313" key="3">
    <source>
        <dbReference type="Proteomes" id="UP000195412"/>
    </source>
</evidence>
<reference evidence="3" key="1">
    <citation type="submission" date="2017-05" db="EMBL/GenBank/DDBJ databases">
        <authorList>
            <person name="Papadimitriou K."/>
        </authorList>
    </citation>
    <scope>NUCLEOTIDE SEQUENCE [LARGE SCALE GENOMIC DNA]</scope>
    <source>
        <strain evidence="3">ACA-DC 3411</strain>
    </source>
</reference>
<dbReference type="InterPro" id="IPR029491">
    <property type="entry name" value="Helicase_HTH"/>
</dbReference>
<proteinExistence type="predicted"/>
<name>A0A1Y6K0Y2_9LACO</name>
<organism evidence="2 3">
    <name type="scientific">Levilactobacillus zymae</name>
    <dbReference type="NCBI Taxonomy" id="267363"/>
    <lineage>
        <taxon>Bacteria</taxon>
        <taxon>Bacillati</taxon>
        <taxon>Bacillota</taxon>
        <taxon>Bacilli</taxon>
        <taxon>Lactobacillales</taxon>
        <taxon>Lactobacillaceae</taxon>
        <taxon>Levilactobacillus</taxon>
    </lineage>
</organism>
<sequence length="354" mass="39763">MDPEDLLHLLDDQQARRLRVIENLLRGRKTVSTLYWGQRYDLLFLLGLAKHLDRGGLDATAQALVSQKLATWTPNEQPQLRLTAKGRQRRDQVPTYQPQTRALWPQLSLAVARQRLLLSVQVVSQYAHRTARYYPLTTDLATRQAVRQWFHQAKSPDLATQIFTALTASLTQLPEATAQVLTAGFSGYQQPGLTNQQLAVDLHQTPWEIYLRHIDGVVRIAQDARQADHPLHALLAPAWQTAVTRSAQATLRAVTTTDLTLDQVAVQRQIKPSTVREHLLEAAIMLPVTALPYECLLPQATRQTLLAALPAQLDDWEYTALPADLQARFDFFTFRLLAIWCDKGGAGHAGTPND</sequence>
<dbReference type="KEGG" id="lzy:LZ3411_1164"/>
<evidence type="ECO:0000313" key="2">
    <source>
        <dbReference type="EMBL" id="SMS14214.1"/>
    </source>
</evidence>